<dbReference type="Pfam" id="PF00155">
    <property type="entry name" value="Aminotran_1_2"/>
    <property type="match status" value="1"/>
</dbReference>
<evidence type="ECO:0000256" key="1">
    <source>
        <dbReference type="ARBA" id="ARBA00022576"/>
    </source>
</evidence>
<evidence type="ECO:0000313" key="5">
    <source>
        <dbReference type="EMBL" id="CEG13398.1"/>
    </source>
</evidence>
<evidence type="ECO:0000259" key="4">
    <source>
        <dbReference type="Pfam" id="PF00155"/>
    </source>
</evidence>
<evidence type="ECO:0000256" key="2">
    <source>
        <dbReference type="ARBA" id="ARBA00022679"/>
    </source>
</evidence>
<reference evidence="5" key="1">
    <citation type="submission" date="2014-09" db="EMBL/GenBank/DDBJ databases">
        <authorList>
            <person name="Probst J Alexander"/>
        </authorList>
    </citation>
    <scope>NUCLEOTIDE SEQUENCE</scope>
</reference>
<evidence type="ECO:0000256" key="3">
    <source>
        <dbReference type="ARBA" id="ARBA00022898"/>
    </source>
</evidence>
<sequence>MLKKNINGREILSKILSKKFKIFNSRTNFIFADVSPYTAKEFFEALYEKKIIVRPFGKLKGFKGEYVRITVGTEDENKILIEFIENTF</sequence>
<dbReference type="InterPro" id="IPR004839">
    <property type="entry name" value="Aminotransferase_I/II_large"/>
</dbReference>
<protein>
    <recommendedName>
        <fullName evidence="4">Aminotransferase class I/classII large domain-containing protein</fullName>
    </recommendedName>
</protein>
<dbReference type="AlphaFoldDB" id="A0A098EBL5"/>
<dbReference type="GO" id="GO:0030170">
    <property type="term" value="F:pyridoxal phosphate binding"/>
    <property type="evidence" value="ECO:0007669"/>
    <property type="project" value="InterPro"/>
</dbReference>
<gene>
    <name evidence="5" type="ORF">MSIBF_A3850001</name>
</gene>
<dbReference type="PANTHER" id="PTHR43643:SF3">
    <property type="entry name" value="HISTIDINOL-PHOSPHATE AMINOTRANSFERASE"/>
    <property type="match status" value="1"/>
</dbReference>
<proteinExistence type="predicted"/>
<dbReference type="GO" id="GO:0008483">
    <property type="term" value="F:transaminase activity"/>
    <property type="evidence" value="ECO:0007669"/>
    <property type="project" value="UniProtKB-KW"/>
</dbReference>
<keyword evidence="2" id="KW-0808">Transferase</keyword>
<name>A0A098EBL5_9ZZZZ</name>
<feature type="domain" description="Aminotransferase class I/classII large" evidence="4">
    <location>
        <begin position="9"/>
        <end position="84"/>
    </location>
</feature>
<dbReference type="PANTHER" id="PTHR43643">
    <property type="entry name" value="HISTIDINOL-PHOSPHATE AMINOTRANSFERASE 2"/>
    <property type="match status" value="1"/>
</dbReference>
<dbReference type="Gene3D" id="3.90.1150.10">
    <property type="entry name" value="Aspartate Aminotransferase, domain 1"/>
    <property type="match status" value="1"/>
</dbReference>
<keyword evidence="1" id="KW-0032">Aminotransferase</keyword>
<dbReference type="SUPFAM" id="SSF53383">
    <property type="entry name" value="PLP-dependent transferases"/>
    <property type="match status" value="1"/>
</dbReference>
<dbReference type="InterPro" id="IPR015422">
    <property type="entry name" value="PyrdxlP-dep_Trfase_small"/>
</dbReference>
<keyword evidence="3" id="KW-0663">Pyridoxal phosphate</keyword>
<accession>A0A098EBL5</accession>
<dbReference type="InterPro" id="IPR015424">
    <property type="entry name" value="PyrdxlP-dep_Trfase"/>
</dbReference>
<dbReference type="EMBL" id="CCXY01000318">
    <property type="protein sequence ID" value="CEG13398.1"/>
    <property type="molecule type" value="Genomic_DNA"/>
</dbReference>
<organism evidence="5">
    <name type="scientific">groundwater metagenome</name>
    <dbReference type="NCBI Taxonomy" id="717931"/>
    <lineage>
        <taxon>unclassified sequences</taxon>
        <taxon>metagenomes</taxon>
        <taxon>ecological metagenomes</taxon>
    </lineage>
</organism>
<dbReference type="InterPro" id="IPR050106">
    <property type="entry name" value="HistidinolP_aminotransfase"/>
</dbReference>